<dbReference type="EMBL" id="KZ857851">
    <property type="protein sequence ID" value="RDX39455.1"/>
    <property type="molecule type" value="Genomic_DNA"/>
</dbReference>
<feature type="region of interest" description="Disordered" evidence="1">
    <location>
        <begin position="1"/>
        <end position="35"/>
    </location>
</feature>
<keyword evidence="3" id="KW-1185">Reference proteome</keyword>
<sequence length="85" mass="9051">MAANMRACSNAWPPSDDGGSLAGFSTGSAPPGSRSLHFEGAFPAARELHMSDKNLCVHRSPSSASSKLPEDRLIPRLTRNELSEL</sequence>
<proteinExistence type="predicted"/>
<dbReference type="AlphaFoldDB" id="A0A371CGP7"/>
<organism evidence="2 3">
    <name type="scientific">Lentinus brumalis</name>
    <dbReference type="NCBI Taxonomy" id="2498619"/>
    <lineage>
        <taxon>Eukaryota</taxon>
        <taxon>Fungi</taxon>
        <taxon>Dikarya</taxon>
        <taxon>Basidiomycota</taxon>
        <taxon>Agaricomycotina</taxon>
        <taxon>Agaricomycetes</taxon>
        <taxon>Polyporales</taxon>
        <taxon>Polyporaceae</taxon>
        <taxon>Lentinus</taxon>
    </lineage>
</organism>
<gene>
    <name evidence="2" type="ORF">OH76DRAFT_1491134</name>
</gene>
<evidence type="ECO:0000256" key="1">
    <source>
        <dbReference type="SAM" id="MobiDB-lite"/>
    </source>
</evidence>
<dbReference type="Proteomes" id="UP000256964">
    <property type="component" value="Unassembled WGS sequence"/>
</dbReference>
<reference evidence="2 3" key="1">
    <citation type="journal article" date="2018" name="Biotechnol. Biofuels">
        <title>Integrative visual omics of the white-rot fungus Polyporus brumalis exposes the biotechnological potential of its oxidative enzymes for delignifying raw plant biomass.</title>
        <authorList>
            <person name="Miyauchi S."/>
            <person name="Rancon A."/>
            <person name="Drula E."/>
            <person name="Hage H."/>
            <person name="Chaduli D."/>
            <person name="Favel A."/>
            <person name="Grisel S."/>
            <person name="Henrissat B."/>
            <person name="Herpoel-Gimbert I."/>
            <person name="Ruiz-Duenas F.J."/>
            <person name="Chevret D."/>
            <person name="Hainaut M."/>
            <person name="Lin J."/>
            <person name="Wang M."/>
            <person name="Pangilinan J."/>
            <person name="Lipzen A."/>
            <person name="Lesage-Meessen L."/>
            <person name="Navarro D."/>
            <person name="Riley R."/>
            <person name="Grigoriev I.V."/>
            <person name="Zhou S."/>
            <person name="Raouche S."/>
            <person name="Rosso M.N."/>
        </authorList>
    </citation>
    <scope>NUCLEOTIDE SEQUENCE [LARGE SCALE GENOMIC DNA]</scope>
    <source>
        <strain evidence="2 3">BRFM 1820</strain>
    </source>
</reference>
<feature type="compositionally biased region" description="Basic and acidic residues" evidence="1">
    <location>
        <begin position="68"/>
        <end position="85"/>
    </location>
</feature>
<accession>A0A371CGP7</accession>
<evidence type="ECO:0000313" key="2">
    <source>
        <dbReference type="EMBL" id="RDX39455.1"/>
    </source>
</evidence>
<name>A0A371CGP7_9APHY</name>
<feature type="region of interest" description="Disordered" evidence="1">
    <location>
        <begin position="57"/>
        <end position="85"/>
    </location>
</feature>
<protein>
    <submittedName>
        <fullName evidence="2">Uncharacterized protein</fullName>
    </submittedName>
</protein>
<evidence type="ECO:0000313" key="3">
    <source>
        <dbReference type="Proteomes" id="UP000256964"/>
    </source>
</evidence>